<proteinExistence type="predicted"/>
<dbReference type="SUPFAM" id="SSF103196">
    <property type="entry name" value="Roadblock/LC7 domain"/>
    <property type="match status" value="1"/>
</dbReference>
<keyword evidence="4" id="KW-1185">Reference proteome</keyword>
<dbReference type="Gene3D" id="3.30.450.30">
    <property type="entry name" value="Dynein light chain 2a, cytoplasmic"/>
    <property type="match status" value="1"/>
</dbReference>
<gene>
    <name evidence="3" type="ORF">BN2156_04201</name>
</gene>
<organism evidence="3 4">
    <name type="scientific">Mycolicibacterium neworleansense</name>
    <dbReference type="NCBI Taxonomy" id="146018"/>
    <lineage>
        <taxon>Bacteria</taxon>
        <taxon>Bacillati</taxon>
        <taxon>Actinomycetota</taxon>
        <taxon>Actinomycetes</taxon>
        <taxon>Mycobacteriales</taxon>
        <taxon>Mycobacteriaceae</taxon>
        <taxon>Mycolicibacterium</taxon>
    </lineage>
</organism>
<evidence type="ECO:0000313" key="4">
    <source>
        <dbReference type="Proteomes" id="UP000199147"/>
    </source>
</evidence>
<feature type="region of interest" description="Disordered" evidence="1">
    <location>
        <begin position="1"/>
        <end position="21"/>
    </location>
</feature>
<evidence type="ECO:0000259" key="2">
    <source>
        <dbReference type="SMART" id="SM00960"/>
    </source>
</evidence>
<evidence type="ECO:0000256" key="1">
    <source>
        <dbReference type="SAM" id="MobiDB-lite"/>
    </source>
</evidence>
<reference evidence="4" key="1">
    <citation type="submission" date="2015-07" db="EMBL/GenBank/DDBJ databases">
        <authorList>
            <person name="Urmite Genomes"/>
        </authorList>
    </citation>
    <scope>NUCLEOTIDE SEQUENCE [LARGE SCALE GENOMIC DNA]</scope>
    <source>
        <strain evidence="4">type strain: ATCC 49404</strain>
    </source>
</reference>
<dbReference type="PANTHER" id="PTHR36222">
    <property type="entry name" value="SERINE PROTEASE INHIBITOR RV3364C"/>
    <property type="match status" value="1"/>
</dbReference>
<dbReference type="STRING" id="146018.BN2156_04201"/>
<dbReference type="RefSeq" id="WP_235625424.1">
    <property type="nucleotide sequence ID" value="NZ_CWKH01000002.1"/>
</dbReference>
<feature type="domain" description="Roadblock/LAMTOR2" evidence="2">
    <location>
        <begin position="26"/>
        <end position="116"/>
    </location>
</feature>
<evidence type="ECO:0000313" key="3">
    <source>
        <dbReference type="EMBL" id="CRZ17316.1"/>
    </source>
</evidence>
<dbReference type="Pfam" id="PF03259">
    <property type="entry name" value="Robl_LC7"/>
    <property type="match status" value="1"/>
</dbReference>
<sequence length="151" mass="15593">MNTGTQSHDRSAGSAATPRSTSGTLDWFVSNFVRDVPGVSHAILVSADGLLMASNSHLPADRAEQLAAVTSGLASLSTGAARLFEAGNVRQSIVEMDDGFLLLMGVGNGSYLATLASISCDIGQVGYEMALLVDRVGKTVEATPRATHGAR</sequence>
<accession>A0A0H5RU65</accession>
<dbReference type="Proteomes" id="UP000199147">
    <property type="component" value="Unassembled WGS sequence"/>
</dbReference>
<dbReference type="PANTHER" id="PTHR36222:SF1">
    <property type="entry name" value="SERINE PROTEASE INHIBITOR RV3364C"/>
    <property type="match status" value="1"/>
</dbReference>
<protein>
    <submittedName>
        <fullName evidence="3">Roadblock/LC7 family protein</fullName>
    </submittedName>
</protein>
<name>A0A0H5RU65_9MYCO</name>
<dbReference type="EMBL" id="CWKH01000002">
    <property type="protein sequence ID" value="CRZ17316.1"/>
    <property type="molecule type" value="Genomic_DNA"/>
</dbReference>
<dbReference type="SMART" id="SM00960">
    <property type="entry name" value="Robl_LC7"/>
    <property type="match status" value="1"/>
</dbReference>
<dbReference type="AlphaFoldDB" id="A0A0H5RU65"/>
<dbReference type="InterPro" id="IPR053141">
    <property type="entry name" value="Mycobact_SerProt_Inhib_Rv3364c"/>
</dbReference>
<dbReference type="InterPro" id="IPR004942">
    <property type="entry name" value="Roadblock/LAMTOR2_dom"/>
</dbReference>